<reference evidence="2 3" key="1">
    <citation type="submission" date="2014-03" db="EMBL/GenBank/DDBJ databases">
        <title>Genomics of Bifidobacteria.</title>
        <authorList>
            <person name="Ventura M."/>
            <person name="Milani C."/>
            <person name="Lugli G.A."/>
        </authorList>
    </citation>
    <scope>NUCLEOTIDE SEQUENCE [LARGE SCALE GENOMIC DNA]</scope>
    <source>
        <strain evidence="2 3">DSM 22767</strain>
    </source>
</reference>
<dbReference type="EMBL" id="JGYP01000005">
    <property type="protein sequence ID" value="KFI44750.1"/>
    <property type="molecule type" value="Genomic_DNA"/>
</dbReference>
<gene>
    <name evidence="2" type="ORF">BBOH_1476</name>
</gene>
<organism evidence="2 3">
    <name type="scientific">Bifidobacterium bohemicum DSM 22767</name>
    <dbReference type="NCBI Taxonomy" id="1437606"/>
    <lineage>
        <taxon>Bacteria</taxon>
        <taxon>Bacillati</taxon>
        <taxon>Actinomycetota</taxon>
        <taxon>Actinomycetes</taxon>
        <taxon>Bifidobacteriales</taxon>
        <taxon>Bifidobacteriaceae</taxon>
        <taxon>Bifidobacterium</taxon>
    </lineage>
</organism>
<dbReference type="Proteomes" id="UP000029096">
    <property type="component" value="Unassembled WGS sequence"/>
</dbReference>
<proteinExistence type="predicted"/>
<evidence type="ECO:0000313" key="3">
    <source>
        <dbReference type="Proteomes" id="UP000029096"/>
    </source>
</evidence>
<sequence length="353" mass="38321">MRLKRYMAGLLATCMLVPACAGCGSAVSSPKQAAQTLLDAMSKGEVDTVRKYTYLDKKGELSNAKPTQGITDVQVGDEAKTDTTGSVNVKFKVAGKQENLTLGLRKDAESDQWKADGKELFVEVGPQDNHHFLGGRHLNEMRDNMLLPGVYKAEYHGGWYSGTWKENVTELGKSHGLDVRNHEQDLEANDGIKTDTKVRKALDRSLMHLGGCGVLDDKMDPKHPYFGKNKDISGACRDAGNGITDTGKTIIASYAKHPDKEGNFLLTLGGTATGAKGNFIAGNIFNPPTGYQCEELGPTNTQCVKFSATPVDMTGIQVTLNRYKMEAEPADAVEERIGEFLYAGHGQREGMPD</sequence>
<feature type="signal peptide" evidence="1">
    <location>
        <begin position="1"/>
        <end position="21"/>
    </location>
</feature>
<dbReference type="RefSeq" id="WP_033522565.1">
    <property type="nucleotide sequence ID" value="NZ_JDUS01000022.1"/>
</dbReference>
<accession>A0A086ZE00</accession>
<dbReference type="OrthoDB" id="3239522at2"/>
<keyword evidence="3" id="KW-1185">Reference proteome</keyword>
<comment type="caution">
    <text evidence="2">The sequence shown here is derived from an EMBL/GenBank/DDBJ whole genome shotgun (WGS) entry which is preliminary data.</text>
</comment>
<dbReference type="eggNOG" id="ENOG5031XSD">
    <property type="taxonomic scope" value="Bacteria"/>
</dbReference>
<dbReference type="STRING" id="1437606.BBOH_1476"/>
<evidence type="ECO:0008006" key="4">
    <source>
        <dbReference type="Google" id="ProtNLM"/>
    </source>
</evidence>
<keyword evidence="1" id="KW-0732">Signal</keyword>
<protein>
    <recommendedName>
        <fullName evidence="4">Lipoprotein</fullName>
    </recommendedName>
</protein>
<feature type="chain" id="PRO_5038762204" description="Lipoprotein" evidence="1">
    <location>
        <begin position="22"/>
        <end position="353"/>
    </location>
</feature>
<evidence type="ECO:0000313" key="2">
    <source>
        <dbReference type="EMBL" id="KFI44750.1"/>
    </source>
</evidence>
<dbReference type="AlphaFoldDB" id="A0A086ZE00"/>
<evidence type="ECO:0000256" key="1">
    <source>
        <dbReference type="SAM" id="SignalP"/>
    </source>
</evidence>
<name>A0A086ZE00_9BIFI</name>